<comment type="caution">
    <text evidence="9">The sequence shown here is derived from an EMBL/GenBank/DDBJ whole genome shotgun (WGS) entry which is preliminary data.</text>
</comment>
<dbReference type="Gene3D" id="3.40.50.300">
    <property type="entry name" value="P-loop containing nucleotide triphosphate hydrolases"/>
    <property type="match status" value="1"/>
</dbReference>
<reference evidence="9" key="1">
    <citation type="journal article" date="2021" name="PeerJ">
        <title>Extensive microbial diversity within the chicken gut microbiome revealed by metagenomics and culture.</title>
        <authorList>
            <person name="Gilroy R."/>
            <person name="Ravi A."/>
            <person name="Getino M."/>
            <person name="Pursley I."/>
            <person name="Horton D.L."/>
            <person name="Alikhan N.F."/>
            <person name="Baker D."/>
            <person name="Gharbi K."/>
            <person name="Hall N."/>
            <person name="Watson M."/>
            <person name="Adriaenssens E.M."/>
            <person name="Foster-Nyarko E."/>
            <person name="Jarju S."/>
            <person name="Secka A."/>
            <person name="Antonio M."/>
            <person name="Oren A."/>
            <person name="Chaudhuri R.R."/>
            <person name="La Ragione R."/>
            <person name="Hildebrand F."/>
            <person name="Pallen M.J."/>
        </authorList>
    </citation>
    <scope>NUCLEOTIDE SEQUENCE</scope>
    <source>
        <strain evidence="9">CHK169-2315</strain>
    </source>
</reference>
<accession>A0A9D1TK76</accession>
<evidence type="ECO:0000256" key="5">
    <source>
        <dbReference type="ARBA" id="ARBA00022741"/>
    </source>
</evidence>
<dbReference type="SUPFAM" id="SSF52540">
    <property type="entry name" value="P-loop containing nucleoside triphosphate hydrolases"/>
    <property type="match status" value="1"/>
</dbReference>
<evidence type="ECO:0000256" key="2">
    <source>
        <dbReference type="ARBA" id="ARBA00005417"/>
    </source>
</evidence>
<keyword evidence="7" id="KW-1278">Translocase</keyword>
<dbReference type="Proteomes" id="UP000823937">
    <property type="component" value="Unassembled WGS sequence"/>
</dbReference>
<name>A0A9D1TK76_9BACI</name>
<dbReference type="InterPro" id="IPR027417">
    <property type="entry name" value="P-loop_NTPase"/>
</dbReference>
<dbReference type="GO" id="GO:0005524">
    <property type="term" value="F:ATP binding"/>
    <property type="evidence" value="ECO:0007669"/>
    <property type="project" value="UniProtKB-KW"/>
</dbReference>
<keyword evidence="4" id="KW-1003">Cell membrane</keyword>
<evidence type="ECO:0000256" key="3">
    <source>
        <dbReference type="ARBA" id="ARBA00022448"/>
    </source>
</evidence>
<keyword evidence="8" id="KW-0472">Membrane</keyword>
<keyword evidence="5" id="KW-0547">Nucleotide-binding</keyword>
<dbReference type="GO" id="GO:0043190">
    <property type="term" value="C:ATP-binding cassette (ABC) transporter complex"/>
    <property type="evidence" value="ECO:0007669"/>
    <property type="project" value="TreeGrafter"/>
</dbReference>
<comment type="similarity">
    <text evidence="2">Belongs to the ABC transporter superfamily.</text>
</comment>
<dbReference type="AlphaFoldDB" id="A0A9D1TK76"/>
<protein>
    <submittedName>
        <fullName evidence="9">Phosphonate C-P lyase system protein PhnL</fullName>
    </submittedName>
</protein>
<dbReference type="GO" id="GO:0042626">
    <property type="term" value="F:ATPase-coupled transmembrane transporter activity"/>
    <property type="evidence" value="ECO:0007669"/>
    <property type="project" value="TreeGrafter"/>
</dbReference>
<dbReference type="CDD" id="cd00267">
    <property type="entry name" value="ABC_ATPase"/>
    <property type="match status" value="1"/>
</dbReference>
<evidence type="ECO:0000256" key="4">
    <source>
        <dbReference type="ARBA" id="ARBA00022475"/>
    </source>
</evidence>
<dbReference type="GO" id="GO:0016829">
    <property type="term" value="F:lyase activity"/>
    <property type="evidence" value="ECO:0007669"/>
    <property type="project" value="UniProtKB-KW"/>
</dbReference>
<evidence type="ECO:0000313" key="10">
    <source>
        <dbReference type="Proteomes" id="UP000823937"/>
    </source>
</evidence>
<evidence type="ECO:0000256" key="1">
    <source>
        <dbReference type="ARBA" id="ARBA00004202"/>
    </source>
</evidence>
<feature type="non-terminal residue" evidence="9">
    <location>
        <position position="1"/>
    </location>
</feature>
<dbReference type="PANTHER" id="PTHR43553:SF27">
    <property type="entry name" value="ENERGY-COUPLING FACTOR TRANSPORTER ATP-BINDING PROTEIN ECFA2"/>
    <property type="match status" value="1"/>
</dbReference>
<keyword evidence="9" id="KW-0456">Lyase</keyword>
<evidence type="ECO:0000256" key="7">
    <source>
        <dbReference type="ARBA" id="ARBA00022967"/>
    </source>
</evidence>
<evidence type="ECO:0000313" key="9">
    <source>
        <dbReference type="EMBL" id="HIV75221.1"/>
    </source>
</evidence>
<sequence length="67" mass="7693">VKKPRLLLLDEPTASLDDRSKIKVREMIKKLKQDGTTLIGIFHDLQFMDGLCDKVYTMETKDKVGVE</sequence>
<comment type="subcellular location">
    <subcellularLocation>
        <location evidence="1">Cell membrane</location>
        <topology evidence="1">Peripheral membrane protein</topology>
    </subcellularLocation>
</comment>
<keyword evidence="6" id="KW-0067">ATP-binding</keyword>
<dbReference type="InterPro" id="IPR050095">
    <property type="entry name" value="ECF_ABC_transporter_ATP-bd"/>
</dbReference>
<proteinExistence type="inferred from homology"/>
<evidence type="ECO:0000256" key="8">
    <source>
        <dbReference type="ARBA" id="ARBA00023136"/>
    </source>
</evidence>
<keyword evidence="3" id="KW-0813">Transport</keyword>
<dbReference type="PANTHER" id="PTHR43553">
    <property type="entry name" value="HEAVY METAL TRANSPORTER"/>
    <property type="match status" value="1"/>
</dbReference>
<organism evidence="9 10">
    <name type="scientific">Candidatus Pseudogracilibacillus intestinigallinarum</name>
    <dbReference type="NCBI Taxonomy" id="2838742"/>
    <lineage>
        <taxon>Bacteria</taxon>
        <taxon>Bacillati</taxon>
        <taxon>Bacillota</taxon>
        <taxon>Bacilli</taxon>
        <taxon>Bacillales</taxon>
        <taxon>Bacillaceae</taxon>
        <taxon>Pseudogracilibacillus</taxon>
    </lineage>
</organism>
<reference evidence="9" key="2">
    <citation type="submission" date="2021-04" db="EMBL/GenBank/DDBJ databases">
        <authorList>
            <person name="Gilroy R."/>
        </authorList>
    </citation>
    <scope>NUCLEOTIDE SEQUENCE</scope>
    <source>
        <strain evidence="9">CHK169-2315</strain>
    </source>
</reference>
<evidence type="ECO:0000256" key="6">
    <source>
        <dbReference type="ARBA" id="ARBA00022840"/>
    </source>
</evidence>
<gene>
    <name evidence="9" type="ORF">H9895_09105</name>
</gene>
<dbReference type="EMBL" id="DXHX01000127">
    <property type="protein sequence ID" value="HIV75221.1"/>
    <property type="molecule type" value="Genomic_DNA"/>
</dbReference>